<accession>A0AAN7A4Y4</accession>
<proteinExistence type="predicted"/>
<gene>
    <name evidence="3" type="ORF">QBC36DRAFT_194676</name>
</gene>
<dbReference type="EMBL" id="MU866345">
    <property type="protein sequence ID" value="KAK4173424.1"/>
    <property type="molecule type" value="Genomic_DNA"/>
</dbReference>
<sequence>MIPLLLLLFLSPSTFSLPTDSPDSNNNNNNNSPTDDLTVPTPEYPLPWGLTKSNTNPDSAPDPWTDDPILAAPNPQYPLPLFSAASLPASSNTTFQDLMSDARVRVGCTNNPVDTSELENSLTCLSNWCNTGNTIPPHGGQYCTVGRSMMYICSYGGDNPCSADEMVTAWGSIQRDCGAGRGGWWFSNDWKKTYGVDSAGANVCGNL</sequence>
<comment type="caution">
    <text evidence="3">The sequence shown here is derived from an EMBL/GenBank/DDBJ whole genome shotgun (WGS) entry which is preliminary data.</text>
</comment>
<evidence type="ECO:0000313" key="4">
    <source>
        <dbReference type="Proteomes" id="UP001302321"/>
    </source>
</evidence>
<keyword evidence="2" id="KW-0732">Signal</keyword>
<evidence type="ECO:0000256" key="2">
    <source>
        <dbReference type="SAM" id="SignalP"/>
    </source>
</evidence>
<feature type="region of interest" description="Disordered" evidence="1">
    <location>
        <begin position="17"/>
        <end position="66"/>
    </location>
</feature>
<organism evidence="3 4">
    <name type="scientific">Triangularia setosa</name>
    <dbReference type="NCBI Taxonomy" id="2587417"/>
    <lineage>
        <taxon>Eukaryota</taxon>
        <taxon>Fungi</taxon>
        <taxon>Dikarya</taxon>
        <taxon>Ascomycota</taxon>
        <taxon>Pezizomycotina</taxon>
        <taxon>Sordariomycetes</taxon>
        <taxon>Sordariomycetidae</taxon>
        <taxon>Sordariales</taxon>
        <taxon>Podosporaceae</taxon>
        <taxon>Triangularia</taxon>
    </lineage>
</organism>
<evidence type="ECO:0000256" key="1">
    <source>
        <dbReference type="SAM" id="MobiDB-lite"/>
    </source>
</evidence>
<feature type="signal peptide" evidence="2">
    <location>
        <begin position="1"/>
        <end position="16"/>
    </location>
</feature>
<feature type="chain" id="PRO_5042825294" evidence="2">
    <location>
        <begin position="17"/>
        <end position="207"/>
    </location>
</feature>
<protein>
    <submittedName>
        <fullName evidence="3">Uncharacterized protein</fullName>
    </submittedName>
</protein>
<dbReference type="AlphaFoldDB" id="A0AAN7A4Y4"/>
<feature type="compositionally biased region" description="Low complexity" evidence="1">
    <location>
        <begin position="17"/>
        <end position="38"/>
    </location>
</feature>
<keyword evidence="4" id="KW-1185">Reference proteome</keyword>
<dbReference type="Proteomes" id="UP001302321">
    <property type="component" value="Unassembled WGS sequence"/>
</dbReference>
<reference evidence="3" key="1">
    <citation type="journal article" date="2023" name="Mol. Phylogenet. Evol.">
        <title>Genome-scale phylogeny and comparative genomics of the fungal order Sordariales.</title>
        <authorList>
            <person name="Hensen N."/>
            <person name="Bonometti L."/>
            <person name="Westerberg I."/>
            <person name="Brannstrom I.O."/>
            <person name="Guillou S."/>
            <person name="Cros-Aarteil S."/>
            <person name="Calhoun S."/>
            <person name="Haridas S."/>
            <person name="Kuo A."/>
            <person name="Mondo S."/>
            <person name="Pangilinan J."/>
            <person name="Riley R."/>
            <person name="LaButti K."/>
            <person name="Andreopoulos B."/>
            <person name="Lipzen A."/>
            <person name="Chen C."/>
            <person name="Yan M."/>
            <person name="Daum C."/>
            <person name="Ng V."/>
            <person name="Clum A."/>
            <person name="Steindorff A."/>
            <person name="Ohm R.A."/>
            <person name="Martin F."/>
            <person name="Silar P."/>
            <person name="Natvig D.O."/>
            <person name="Lalanne C."/>
            <person name="Gautier V."/>
            <person name="Ament-Velasquez S.L."/>
            <person name="Kruys A."/>
            <person name="Hutchinson M.I."/>
            <person name="Powell A.J."/>
            <person name="Barry K."/>
            <person name="Miller A.N."/>
            <person name="Grigoriev I.V."/>
            <person name="Debuchy R."/>
            <person name="Gladieux P."/>
            <person name="Hiltunen Thoren M."/>
            <person name="Johannesson H."/>
        </authorList>
    </citation>
    <scope>NUCLEOTIDE SEQUENCE</scope>
    <source>
        <strain evidence="3">CBS 892.96</strain>
    </source>
</reference>
<name>A0AAN7A4Y4_9PEZI</name>
<evidence type="ECO:0000313" key="3">
    <source>
        <dbReference type="EMBL" id="KAK4173424.1"/>
    </source>
</evidence>
<reference evidence="3" key="2">
    <citation type="submission" date="2023-05" db="EMBL/GenBank/DDBJ databases">
        <authorList>
            <consortium name="Lawrence Berkeley National Laboratory"/>
            <person name="Steindorff A."/>
            <person name="Hensen N."/>
            <person name="Bonometti L."/>
            <person name="Westerberg I."/>
            <person name="Brannstrom I.O."/>
            <person name="Guillou S."/>
            <person name="Cros-Aarteil S."/>
            <person name="Calhoun S."/>
            <person name="Haridas S."/>
            <person name="Kuo A."/>
            <person name="Mondo S."/>
            <person name="Pangilinan J."/>
            <person name="Riley R."/>
            <person name="Labutti K."/>
            <person name="Andreopoulos B."/>
            <person name="Lipzen A."/>
            <person name="Chen C."/>
            <person name="Yanf M."/>
            <person name="Daum C."/>
            <person name="Ng V."/>
            <person name="Clum A."/>
            <person name="Ohm R."/>
            <person name="Martin F."/>
            <person name="Silar P."/>
            <person name="Natvig D."/>
            <person name="Lalanne C."/>
            <person name="Gautier V."/>
            <person name="Ament-Velasquez S.L."/>
            <person name="Kruys A."/>
            <person name="Hutchinson M.I."/>
            <person name="Powell A.J."/>
            <person name="Barry K."/>
            <person name="Miller A.N."/>
            <person name="Grigoriev I.V."/>
            <person name="Debuchy R."/>
            <person name="Gladieux P."/>
            <person name="Thoren M.H."/>
            <person name="Johannesson H."/>
        </authorList>
    </citation>
    <scope>NUCLEOTIDE SEQUENCE</scope>
    <source>
        <strain evidence="3">CBS 892.96</strain>
    </source>
</reference>